<dbReference type="EMBL" id="JAFBMS010000016">
    <property type="protein sequence ID" value="KAG9346182.1"/>
    <property type="molecule type" value="Genomic_DNA"/>
</dbReference>
<dbReference type="PROSITE" id="PS51041">
    <property type="entry name" value="EMI"/>
    <property type="match status" value="1"/>
</dbReference>
<gene>
    <name evidence="11" type="ORF">JZ751_008005</name>
</gene>
<feature type="compositionally biased region" description="Polar residues" evidence="7">
    <location>
        <begin position="706"/>
        <end position="716"/>
    </location>
</feature>
<feature type="region of interest" description="Disordered" evidence="7">
    <location>
        <begin position="296"/>
        <end position="317"/>
    </location>
</feature>
<dbReference type="InterPro" id="IPR008983">
    <property type="entry name" value="Tumour_necrosis_fac-like_dom"/>
</dbReference>
<sequence>MMARVLLLLLGLLSEAQGDVRARDPELEEVRFQGHATWEHLLPQRFGTHGNQPSVPRYGPVPVSPVHPSVGRPEDTVPPAEEVQNHPARTGNWCSFVHRRTVTMPVQRGSQYYTVKYESPCPRDYDRCKVTLYKILVRPLYKEQQKEVTSLLWSCCPGYRGQDCEETDGTASDPHEETPGDIQEGLRNAHHQGANRKTHLSGGPNLEQRDFQAFGNPLKTASDPGASSSHDYRLNGGGKVGVASVNFPATPTSGTPPLHQATATLMAQLHPMLDGFNRTLRHLTQEVGRLSHGLAELRREQERGGAPRRGGGGGGHALKIQLQENVGQIDKVRTQLSSTQEELEGRLRSQQAMLHRHLTEFKADADTKIERNQVGLQSINDSLAEVKLKQHQLEEVVNDRSAERTRLGEVRPWPGPAVWEAVGKLESRVASNAARVSALEESSERAARHLSQIHKGLLGLEGRVTLMDRKSQSHFTDTAIDMKAAQAEVLETVNQLAVNLTTHRDHLSEMDSDMGYLQERIHGNKTPSQCDCLALEASVSELEERVASAVAMANKNQRVLEEGAPGYSPWEEGWGGSLSDLQQVLQQVQQSLAMEQDKTRTMQLNMSRLQAAQLQSQQEILALHQRDGEKSRQVRHLSSSFSSLLSDAIRHSEVLEVLLGEEVIEFKERPPEEQKEYSIPLLRKRILLAQEQIQSHSITLDALGSQVANDDPSATSSERHEREIEGLDVDYGSDDYSFSDVESLGKEVVELEARVKHLEGQDSTSYSCNCSSDVANVARTGMEVELQNEVSALRRGLEDHLQVFQSVFGNVESVERPNTTLDLGVLWAMIEGKDRKRQKLKKDRKKREKRDQHREGKANLCSKRDTAATSQFPHPPVAFLAKTDHGPNQSGSLIFERVLLNHGRSYWPKTGSFRAPAAGVYLFALTLDFGPGPGQAILRREGVPVAVLQQGGVTRVLALELRRGERVHLELARGTVRGGDSTDNTFAGLLVHRTT</sequence>
<dbReference type="InterPro" id="IPR050392">
    <property type="entry name" value="Collagen/C1q_domain"/>
</dbReference>
<feature type="region of interest" description="Disordered" evidence="7">
    <location>
        <begin position="164"/>
        <end position="183"/>
    </location>
</feature>
<dbReference type="AlphaFoldDB" id="A0A8T2P991"/>
<feature type="chain" id="PRO_5035810269" evidence="8">
    <location>
        <begin position="19"/>
        <end position="995"/>
    </location>
</feature>
<feature type="domain" description="EMI" evidence="10">
    <location>
        <begin position="90"/>
        <end position="166"/>
    </location>
</feature>
<evidence type="ECO:0000313" key="12">
    <source>
        <dbReference type="Proteomes" id="UP000824540"/>
    </source>
</evidence>
<feature type="region of interest" description="Disordered" evidence="7">
    <location>
        <begin position="215"/>
        <end position="235"/>
    </location>
</feature>
<feature type="compositionally biased region" description="Basic residues" evidence="7">
    <location>
        <begin position="837"/>
        <end position="848"/>
    </location>
</feature>
<name>A0A8T2P991_9TELE</name>
<dbReference type="InterPro" id="IPR011489">
    <property type="entry name" value="EMI_domain"/>
</dbReference>
<evidence type="ECO:0000313" key="11">
    <source>
        <dbReference type="EMBL" id="KAG9346182.1"/>
    </source>
</evidence>
<evidence type="ECO:0000259" key="10">
    <source>
        <dbReference type="PROSITE" id="PS51041"/>
    </source>
</evidence>
<dbReference type="PANTHER" id="PTHR15427:SF40">
    <property type="entry name" value="MULTIMERIN-2 PRECURSOR"/>
    <property type="match status" value="1"/>
</dbReference>
<reference evidence="11" key="1">
    <citation type="thesis" date="2021" institute="BYU ScholarsArchive" country="Provo, UT, USA">
        <title>Applications of and Algorithms for Genome Assembly and Genomic Analyses with an Emphasis on Marine Teleosts.</title>
        <authorList>
            <person name="Pickett B.D."/>
        </authorList>
    </citation>
    <scope>NUCLEOTIDE SEQUENCE</scope>
    <source>
        <strain evidence="11">HI-2016</strain>
    </source>
</reference>
<keyword evidence="2" id="KW-0964">Secreted</keyword>
<evidence type="ECO:0000256" key="4">
    <source>
        <dbReference type="ARBA" id="ARBA00022729"/>
    </source>
</evidence>
<evidence type="ECO:0000256" key="1">
    <source>
        <dbReference type="ARBA" id="ARBA00004498"/>
    </source>
</evidence>
<feature type="compositionally biased region" description="Basic and acidic residues" evidence="7">
    <location>
        <begin position="296"/>
        <end position="305"/>
    </location>
</feature>
<keyword evidence="3" id="KW-0272">Extracellular matrix</keyword>
<proteinExistence type="predicted"/>
<dbReference type="Proteomes" id="UP000824540">
    <property type="component" value="Unassembled WGS sequence"/>
</dbReference>
<evidence type="ECO:0000256" key="6">
    <source>
        <dbReference type="ARBA" id="ARBA00023157"/>
    </source>
</evidence>
<dbReference type="Pfam" id="PF00386">
    <property type="entry name" value="C1q"/>
    <property type="match status" value="1"/>
</dbReference>
<organism evidence="11 12">
    <name type="scientific">Albula glossodonta</name>
    <name type="common">roundjaw bonefish</name>
    <dbReference type="NCBI Taxonomy" id="121402"/>
    <lineage>
        <taxon>Eukaryota</taxon>
        <taxon>Metazoa</taxon>
        <taxon>Chordata</taxon>
        <taxon>Craniata</taxon>
        <taxon>Vertebrata</taxon>
        <taxon>Euteleostomi</taxon>
        <taxon>Actinopterygii</taxon>
        <taxon>Neopterygii</taxon>
        <taxon>Teleostei</taxon>
        <taxon>Albuliformes</taxon>
        <taxon>Albulidae</taxon>
        <taxon>Albula</taxon>
    </lineage>
</organism>
<protein>
    <submittedName>
        <fullName evidence="11">Uncharacterized protein</fullName>
    </submittedName>
</protein>
<keyword evidence="6" id="KW-1015">Disulfide bond</keyword>
<evidence type="ECO:0000256" key="2">
    <source>
        <dbReference type="ARBA" id="ARBA00022525"/>
    </source>
</evidence>
<keyword evidence="12" id="KW-1185">Reference proteome</keyword>
<feature type="signal peptide" evidence="8">
    <location>
        <begin position="1"/>
        <end position="18"/>
    </location>
</feature>
<dbReference type="Gene3D" id="2.60.120.40">
    <property type="match status" value="1"/>
</dbReference>
<dbReference type="OrthoDB" id="8963519at2759"/>
<feature type="region of interest" description="Disordered" evidence="7">
    <location>
        <begin position="837"/>
        <end position="859"/>
    </location>
</feature>
<dbReference type="SUPFAM" id="SSF49842">
    <property type="entry name" value="TNF-like"/>
    <property type="match status" value="1"/>
</dbReference>
<dbReference type="SMART" id="SM00110">
    <property type="entry name" value="C1Q"/>
    <property type="match status" value="1"/>
</dbReference>
<feature type="region of interest" description="Disordered" evidence="7">
    <location>
        <begin position="191"/>
        <end position="210"/>
    </location>
</feature>
<dbReference type="Pfam" id="PF07546">
    <property type="entry name" value="EMI"/>
    <property type="match status" value="1"/>
</dbReference>
<comment type="caution">
    <text evidence="11">The sequence shown here is derived from an EMBL/GenBank/DDBJ whole genome shotgun (WGS) entry which is preliminary data.</text>
</comment>
<evidence type="ECO:0000256" key="7">
    <source>
        <dbReference type="SAM" id="MobiDB-lite"/>
    </source>
</evidence>
<keyword evidence="5" id="KW-0175">Coiled coil</keyword>
<keyword evidence="4 8" id="KW-0732">Signal</keyword>
<evidence type="ECO:0000259" key="9">
    <source>
        <dbReference type="PROSITE" id="PS50871"/>
    </source>
</evidence>
<evidence type="ECO:0000256" key="8">
    <source>
        <dbReference type="SAM" id="SignalP"/>
    </source>
</evidence>
<comment type="subcellular location">
    <subcellularLocation>
        <location evidence="1">Secreted</location>
        <location evidence="1">Extracellular space</location>
        <location evidence="1">Extracellular matrix</location>
    </subcellularLocation>
</comment>
<feature type="region of interest" description="Disordered" evidence="7">
    <location>
        <begin position="704"/>
        <end position="724"/>
    </location>
</feature>
<feature type="compositionally biased region" description="Gly residues" evidence="7">
    <location>
        <begin position="307"/>
        <end position="316"/>
    </location>
</feature>
<feature type="compositionally biased region" description="Basic and acidic residues" evidence="7">
    <location>
        <begin position="849"/>
        <end position="859"/>
    </location>
</feature>
<evidence type="ECO:0000256" key="5">
    <source>
        <dbReference type="ARBA" id="ARBA00023054"/>
    </source>
</evidence>
<dbReference type="PROSITE" id="PS50871">
    <property type="entry name" value="C1Q"/>
    <property type="match status" value="1"/>
</dbReference>
<accession>A0A8T2P991</accession>
<feature type="domain" description="C1q" evidence="9">
    <location>
        <begin position="872"/>
        <end position="995"/>
    </location>
</feature>
<evidence type="ECO:0000256" key="3">
    <source>
        <dbReference type="ARBA" id="ARBA00022530"/>
    </source>
</evidence>
<dbReference type="InterPro" id="IPR001073">
    <property type="entry name" value="C1q_dom"/>
</dbReference>
<dbReference type="PANTHER" id="PTHR15427">
    <property type="entry name" value="EMILIN ELASTIN MICROFIBRIL INTERFACE-LOCATED PROTEIN ELASTIN MICROFIBRIL INTERFACER"/>
    <property type="match status" value="1"/>
</dbReference>